<evidence type="ECO:0000256" key="6">
    <source>
        <dbReference type="RuleBase" id="RU003845"/>
    </source>
</evidence>
<dbReference type="SUPFAM" id="SSF144000">
    <property type="entry name" value="Oxysterol-binding protein-like"/>
    <property type="match status" value="1"/>
</dbReference>
<dbReference type="GO" id="GO:0016020">
    <property type="term" value="C:membrane"/>
    <property type="evidence" value="ECO:0007669"/>
    <property type="project" value="TreeGrafter"/>
</dbReference>
<evidence type="ECO:0000256" key="4">
    <source>
        <dbReference type="ARBA" id="ARBA00023121"/>
    </source>
</evidence>
<dbReference type="FunFam" id="3.30.70.3490:FF:000001">
    <property type="entry name" value="Oxysterol-binding protein"/>
    <property type="match status" value="1"/>
</dbReference>
<dbReference type="InterPro" id="IPR018494">
    <property type="entry name" value="Oxysterol-bd_CS"/>
</dbReference>
<keyword evidence="1 6" id="KW-0813">Transport</keyword>
<evidence type="ECO:0000313" key="10">
    <source>
        <dbReference type="Proteomes" id="UP000014760"/>
    </source>
</evidence>
<evidence type="ECO:0000256" key="3">
    <source>
        <dbReference type="ARBA" id="ARBA00023055"/>
    </source>
</evidence>
<evidence type="ECO:0000256" key="5">
    <source>
        <dbReference type="RuleBase" id="RU003844"/>
    </source>
</evidence>
<dbReference type="GO" id="GO:0005829">
    <property type="term" value="C:cytosol"/>
    <property type="evidence" value="ECO:0007669"/>
    <property type="project" value="TreeGrafter"/>
</dbReference>
<evidence type="ECO:0000256" key="2">
    <source>
        <dbReference type="ARBA" id="ARBA00022553"/>
    </source>
</evidence>
<dbReference type="InterPro" id="IPR000648">
    <property type="entry name" value="Oxysterol-bd"/>
</dbReference>
<keyword evidence="10" id="KW-1185">Reference proteome</keyword>
<sequence length="384" mass="43922">MTNCMMIWMTEILSLWITHLLSQVRIGMDLTKVVLPTFILERRSLLEMFADFLAHPDLFCRISDLKTPRDRMVQCVRFYLSAFHAGRRSQVAKKPYNPIIGETFQCHYNIPDASSDPADTELASDGPVPWARRNQVSFIAEQVSHHPPISAFYAENPSKRISLDGYIWTKSKFLGLSIGVHMIGQAVISVLDYDEEYILTFPSAYARSILTVPWIEMGGKTTVSCAKTGYSATIDFRTKPFYGGKKDQIVAEVFAPNEKKAFCSVNGEWNGIMYAKFADSPTQSEVFMDTKNTPVMKKLVKPLDQQGDFESRRLWKDVTYHLKHSDVEQATASKHKLEQRQREEAKERKEAGVQWQTKRFNEVGEHWVYDNPIIKRSNKVASSS</sequence>
<name>R7UXK0_CAPTE</name>
<dbReference type="EMBL" id="KB297068">
    <property type="protein sequence ID" value="ELU11017.1"/>
    <property type="molecule type" value="Genomic_DNA"/>
</dbReference>
<keyword evidence="3 6" id="KW-0445">Lipid transport</keyword>
<reference evidence="10" key="1">
    <citation type="submission" date="2012-12" db="EMBL/GenBank/DDBJ databases">
        <authorList>
            <person name="Hellsten U."/>
            <person name="Grimwood J."/>
            <person name="Chapman J.A."/>
            <person name="Shapiro H."/>
            <person name="Aerts A."/>
            <person name="Otillar R.P."/>
            <person name="Terry A.Y."/>
            <person name="Boore J.L."/>
            <person name="Simakov O."/>
            <person name="Marletaz F."/>
            <person name="Cho S.-J."/>
            <person name="Edsinger-Gonzales E."/>
            <person name="Havlak P."/>
            <person name="Kuo D.-H."/>
            <person name="Larsson T."/>
            <person name="Lv J."/>
            <person name="Arendt D."/>
            <person name="Savage R."/>
            <person name="Osoegawa K."/>
            <person name="de Jong P."/>
            <person name="Lindberg D.R."/>
            <person name="Seaver E.C."/>
            <person name="Weisblat D.A."/>
            <person name="Putnam N.H."/>
            <person name="Grigoriev I.V."/>
            <person name="Rokhsar D.S."/>
        </authorList>
    </citation>
    <scope>NUCLEOTIDE SEQUENCE</scope>
    <source>
        <strain evidence="10">I ESC-2004</strain>
    </source>
</reference>
<evidence type="ECO:0000256" key="7">
    <source>
        <dbReference type="SAM" id="SignalP"/>
    </source>
</evidence>
<dbReference type="GO" id="GO:0006869">
    <property type="term" value="P:lipid transport"/>
    <property type="evidence" value="ECO:0007669"/>
    <property type="project" value="UniProtKB-KW"/>
</dbReference>
<feature type="signal peptide" evidence="7">
    <location>
        <begin position="1"/>
        <end position="23"/>
    </location>
</feature>
<comment type="similarity">
    <text evidence="5">Belongs to the OSBP family.</text>
</comment>
<feature type="chain" id="PRO_5008788477" description="Oxysterol-binding protein" evidence="7">
    <location>
        <begin position="24"/>
        <end position="384"/>
    </location>
</feature>
<dbReference type="GO" id="GO:0032934">
    <property type="term" value="F:sterol binding"/>
    <property type="evidence" value="ECO:0007669"/>
    <property type="project" value="TreeGrafter"/>
</dbReference>
<keyword evidence="4" id="KW-0446">Lipid-binding</keyword>
<dbReference type="HOGENOM" id="CLU_012334_1_2_1"/>
<dbReference type="InterPro" id="IPR037239">
    <property type="entry name" value="OSBP_sf"/>
</dbReference>
<dbReference type="PANTHER" id="PTHR10972:SF200">
    <property type="entry name" value="OXYSTEROL-BINDING PROTEIN-RELATED PROTEIN 9"/>
    <property type="match status" value="1"/>
</dbReference>
<evidence type="ECO:0000313" key="8">
    <source>
        <dbReference type="EMBL" id="ELU11017.1"/>
    </source>
</evidence>
<dbReference type="PANTHER" id="PTHR10972">
    <property type="entry name" value="OXYSTEROL-BINDING PROTEIN-RELATED"/>
    <property type="match status" value="1"/>
</dbReference>
<gene>
    <name evidence="8" type="ORF">CAPTEDRAFT_176214</name>
</gene>
<dbReference type="Gene3D" id="6.10.140.1150">
    <property type="match status" value="1"/>
</dbReference>
<proteinExistence type="inferred from homology"/>
<dbReference type="OrthoDB" id="14833at2759"/>
<keyword evidence="2" id="KW-0597">Phosphoprotein</keyword>
<reference evidence="9" key="3">
    <citation type="submission" date="2015-06" db="UniProtKB">
        <authorList>
            <consortium name="EnsemblMetazoa"/>
        </authorList>
    </citation>
    <scope>IDENTIFICATION</scope>
</reference>
<evidence type="ECO:0000313" key="9">
    <source>
        <dbReference type="EnsemblMetazoa" id="CapteP176214"/>
    </source>
</evidence>
<dbReference type="EMBL" id="AMQN01005895">
    <property type="status" value="NOT_ANNOTATED_CDS"/>
    <property type="molecule type" value="Genomic_DNA"/>
</dbReference>
<dbReference type="Pfam" id="PF01237">
    <property type="entry name" value="Oxysterol_BP"/>
    <property type="match status" value="1"/>
</dbReference>
<dbReference type="Proteomes" id="UP000014760">
    <property type="component" value="Unassembled WGS sequence"/>
</dbReference>
<dbReference type="FunFam" id="1.10.287.2720:FF:000001">
    <property type="entry name" value="Oxysterol-binding OBPalpha"/>
    <property type="match status" value="1"/>
</dbReference>
<dbReference type="EnsemblMetazoa" id="CapteT176214">
    <property type="protein sequence ID" value="CapteP176214"/>
    <property type="gene ID" value="CapteG176214"/>
</dbReference>
<dbReference type="FunFam" id="2.40.160.120:FF:000002">
    <property type="entry name" value="Oxysterol-binding protein"/>
    <property type="match status" value="1"/>
</dbReference>
<dbReference type="Gene3D" id="2.40.160.120">
    <property type="match status" value="1"/>
</dbReference>
<dbReference type="STRING" id="283909.R7UXK0"/>
<dbReference type="AlphaFoldDB" id="R7UXK0"/>
<dbReference type="PROSITE" id="PS01013">
    <property type="entry name" value="OSBP"/>
    <property type="match status" value="1"/>
</dbReference>
<reference evidence="8 10" key="2">
    <citation type="journal article" date="2013" name="Nature">
        <title>Insights into bilaterian evolution from three spiralian genomes.</title>
        <authorList>
            <person name="Simakov O."/>
            <person name="Marletaz F."/>
            <person name="Cho S.J."/>
            <person name="Edsinger-Gonzales E."/>
            <person name="Havlak P."/>
            <person name="Hellsten U."/>
            <person name="Kuo D.H."/>
            <person name="Larsson T."/>
            <person name="Lv J."/>
            <person name="Arendt D."/>
            <person name="Savage R."/>
            <person name="Osoegawa K."/>
            <person name="de Jong P."/>
            <person name="Grimwood J."/>
            <person name="Chapman J.A."/>
            <person name="Shapiro H."/>
            <person name="Aerts A."/>
            <person name="Otillar R.P."/>
            <person name="Terry A.Y."/>
            <person name="Boore J.L."/>
            <person name="Grigoriev I.V."/>
            <person name="Lindberg D.R."/>
            <person name="Seaver E.C."/>
            <person name="Weisblat D.A."/>
            <person name="Putnam N.H."/>
            <person name="Rokhsar D.S."/>
        </authorList>
    </citation>
    <scope>NUCLEOTIDE SEQUENCE</scope>
    <source>
        <strain evidence="8 10">I ESC-2004</strain>
    </source>
</reference>
<organism evidence="8">
    <name type="scientific">Capitella teleta</name>
    <name type="common">Polychaete worm</name>
    <dbReference type="NCBI Taxonomy" id="283909"/>
    <lineage>
        <taxon>Eukaryota</taxon>
        <taxon>Metazoa</taxon>
        <taxon>Spiralia</taxon>
        <taxon>Lophotrochozoa</taxon>
        <taxon>Annelida</taxon>
        <taxon>Polychaeta</taxon>
        <taxon>Sedentaria</taxon>
        <taxon>Scolecida</taxon>
        <taxon>Capitellidae</taxon>
        <taxon>Capitella</taxon>
    </lineage>
</organism>
<dbReference type="OMA" id="SSYWTEH"/>
<dbReference type="Gene3D" id="1.10.287.2720">
    <property type="match status" value="1"/>
</dbReference>
<accession>R7UXK0</accession>
<protein>
    <recommendedName>
        <fullName evidence="6">Oxysterol-binding protein</fullName>
    </recommendedName>
</protein>
<evidence type="ECO:0000256" key="1">
    <source>
        <dbReference type="ARBA" id="ARBA00022448"/>
    </source>
</evidence>
<keyword evidence="7" id="KW-0732">Signal</keyword>
<dbReference type="GO" id="GO:0005794">
    <property type="term" value="C:Golgi apparatus"/>
    <property type="evidence" value="ECO:0007669"/>
    <property type="project" value="TreeGrafter"/>
</dbReference>